<evidence type="ECO:0008006" key="3">
    <source>
        <dbReference type="Google" id="ProtNLM"/>
    </source>
</evidence>
<proteinExistence type="predicted"/>
<keyword evidence="2" id="KW-1185">Reference proteome</keyword>
<protein>
    <recommendedName>
        <fullName evidence="3">Excreted virulence factor EspC, type VII ESX diderm</fullName>
    </recommendedName>
</protein>
<evidence type="ECO:0000313" key="1">
    <source>
        <dbReference type="EMBL" id="MBP2476199.1"/>
    </source>
</evidence>
<reference evidence="1 2" key="1">
    <citation type="submission" date="2021-03" db="EMBL/GenBank/DDBJ databases">
        <title>Sequencing the genomes of 1000 actinobacteria strains.</title>
        <authorList>
            <person name="Klenk H.-P."/>
        </authorList>
    </citation>
    <scope>NUCLEOTIDE SEQUENCE [LARGE SCALE GENOMIC DNA]</scope>
    <source>
        <strain evidence="1 2">DSM 44580</strain>
    </source>
</reference>
<organism evidence="1 2">
    <name type="scientific">Crossiella equi</name>
    <dbReference type="NCBI Taxonomy" id="130796"/>
    <lineage>
        <taxon>Bacteria</taxon>
        <taxon>Bacillati</taxon>
        <taxon>Actinomycetota</taxon>
        <taxon>Actinomycetes</taxon>
        <taxon>Pseudonocardiales</taxon>
        <taxon>Pseudonocardiaceae</taxon>
        <taxon>Crossiella</taxon>
    </lineage>
</organism>
<dbReference type="EMBL" id="JAGIOO010000001">
    <property type="protein sequence ID" value="MBP2476199.1"/>
    <property type="molecule type" value="Genomic_DNA"/>
</dbReference>
<gene>
    <name evidence="1" type="ORF">JOF53_005071</name>
</gene>
<accession>A0ABS5AJ06</accession>
<sequence>MAGYKATLDELSKIGGLIDGEAKSIDVEATNIGQSDISGGDFGRISEGIGKEYATAIDEKLVKGVQGFARGARAYSNAVIQSYKTYAATEESERSNLNNQKR</sequence>
<dbReference type="Proteomes" id="UP001519363">
    <property type="component" value="Unassembled WGS sequence"/>
</dbReference>
<comment type="caution">
    <text evidence="1">The sequence shown here is derived from an EMBL/GenBank/DDBJ whole genome shotgun (WGS) entry which is preliminary data.</text>
</comment>
<dbReference type="RefSeq" id="WP_086783557.1">
    <property type="nucleotide sequence ID" value="NZ_JAGIOO010000001.1"/>
</dbReference>
<name>A0ABS5AJ06_9PSEU</name>
<evidence type="ECO:0000313" key="2">
    <source>
        <dbReference type="Proteomes" id="UP001519363"/>
    </source>
</evidence>